<feature type="transmembrane region" description="Helical" evidence="1">
    <location>
        <begin position="372"/>
        <end position="395"/>
    </location>
</feature>
<feature type="transmembrane region" description="Helical" evidence="1">
    <location>
        <begin position="50"/>
        <end position="68"/>
    </location>
</feature>
<proteinExistence type="predicted"/>
<protein>
    <submittedName>
        <fullName evidence="2">Manganese transporter</fullName>
    </submittedName>
</protein>
<evidence type="ECO:0000313" key="2">
    <source>
        <dbReference type="EMBL" id="MDE1346446.1"/>
    </source>
</evidence>
<evidence type="ECO:0000256" key="1">
    <source>
        <dbReference type="SAM" id="Phobius"/>
    </source>
</evidence>
<dbReference type="RefSeq" id="WP_176313260.1">
    <property type="nucleotide sequence ID" value="NZ_JAKNAX010000017.1"/>
</dbReference>
<dbReference type="InterPro" id="IPR021552">
    <property type="entry name" value="ArsP_2"/>
</dbReference>
<feature type="transmembrane region" description="Helical" evidence="1">
    <location>
        <begin position="319"/>
        <end position="341"/>
    </location>
</feature>
<dbReference type="NCBIfam" id="NF037962">
    <property type="entry name" value="arsenic_eff"/>
    <property type="match status" value="1"/>
</dbReference>
<feature type="transmembrane region" description="Helical" evidence="1">
    <location>
        <begin position="201"/>
        <end position="221"/>
    </location>
</feature>
<gene>
    <name evidence="2" type="ORF">L9X51_08390</name>
</gene>
<organism evidence="2 3">
    <name type="scientific">Vibrio aestuarianus</name>
    <dbReference type="NCBI Taxonomy" id="28171"/>
    <lineage>
        <taxon>Bacteria</taxon>
        <taxon>Pseudomonadati</taxon>
        <taxon>Pseudomonadota</taxon>
        <taxon>Gammaproteobacteria</taxon>
        <taxon>Vibrionales</taxon>
        <taxon>Vibrionaceae</taxon>
        <taxon>Vibrio</taxon>
    </lineage>
</organism>
<name>A0A9X4FE36_9VIBR</name>
<dbReference type="Pfam" id="PF11449">
    <property type="entry name" value="ArsP_2"/>
    <property type="match status" value="1"/>
</dbReference>
<comment type="caution">
    <text evidence="2">The sequence shown here is derived from an EMBL/GenBank/DDBJ whole genome shotgun (WGS) entry which is preliminary data.</text>
</comment>
<sequence length="397" mass="43218">MNSIKWSNSAFAPSQFNCGYQRLALPLLLIILLFNEHTRSLSLGALSDAFWAVSTYVALTLTCYHYLSRYMSSAHWLVLAYQQSRHIQVIIASLLGALPGCGGAIVVTTQFVSGRVGFGALVAVLTSTMGDAAFLLLASKPLTGLGVISIGIITGCLTGFVINYFHDDAFLRPQKSQLQLSPSTNSPSQHVQSTALNLQGLFWKLLLIPTSFVALAGSFQIDLNVFFNLKAQTMQWIGAILAIISMLLWSLTTELDSYQSTVSEDKKVQSAHPIQKAAQDTHFVSAWVIIAFLSFELIRHFSGWEPIKDLAEWAEWMPLLGVVVGLLPGCGPQILITSLYLSGVVPFSTQISNAISNDGDALFPAIALAPKAAILATVYTSIPALIVGYGCYWWFEM</sequence>
<dbReference type="EMBL" id="JAKNAX010000017">
    <property type="protein sequence ID" value="MDE1346446.1"/>
    <property type="molecule type" value="Genomic_DNA"/>
</dbReference>
<feature type="transmembrane region" description="Helical" evidence="1">
    <location>
        <begin position="145"/>
        <end position="165"/>
    </location>
</feature>
<feature type="transmembrane region" description="Helical" evidence="1">
    <location>
        <begin position="118"/>
        <end position="138"/>
    </location>
</feature>
<accession>A0A9X4FE36</accession>
<feature type="transmembrane region" description="Helical" evidence="1">
    <location>
        <begin position="281"/>
        <end position="298"/>
    </location>
</feature>
<keyword evidence="1" id="KW-0472">Membrane</keyword>
<keyword evidence="1" id="KW-1133">Transmembrane helix</keyword>
<reference evidence="2" key="1">
    <citation type="submission" date="2022-02" db="EMBL/GenBank/DDBJ databases">
        <title>Emergence and expansion in Europe of a Vibrio aestuarianus clonal complex pathogenic for oysters.</title>
        <authorList>
            <person name="Mesnil A."/>
            <person name="Travers M.-A."/>
        </authorList>
    </citation>
    <scope>NUCLEOTIDE SEQUENCE</scope>
    <source>
        <strain evidence="2">19_064_15T1</strain>
    </source>
</reference>
<feature type="transmembrane region" description="Helical" evidence="1">
    <location>
        <begin position="89"/>
        <end position="112"/>
    </location>
</feature>
<feature type="transmembrane region" description="Helical" evidence="1">
    <location>
        <begin position="233"/>
        <end position="251"/>
    </location>
</feature>
<keyword evidence="1" id="KW-0812">Transmembrane</keyword>
<dbReference type="Proteomes" id="UP001140978">
    <property type="component" value="Unassembled WGS sequence"/>
</dbReference>
<dbReference type="AlphaFoldDB" id="A0A9X4FE36"/>
<evidence type="ECO:0000313" key="3">
    <source>
        <dbReference type="Proteomes" id="UP001140978"/>
    </source>
</evidence>